<sequence>MKTAAEVNLQKIMDLREKLEETVARAGALTDPEVLFISSLLDAALNEYYRSAGGNASRKG</sequence>
<dbReference type="GO" id="GO:0046983">
    <property type="term" value="F:protein dimerization activity"/>
    <property type="evidence" value="ECO:0007669"/>
    <property type="project" value="InterPro"/>
</dbReference>
<proteinExistence type="predicted"/>
<dbReference type="GO" id="GO:0043937">
    <property type="term" value="P:regulation of sporulation"/>
    <property type="evidence" value="ECO:0007669"/>
    <property type="project" value="InterPro"/>
</dbReference>
<dbReference type="RefSeq" id="WP_041587791.1">
    <property type="nucleotide sequence ID" value="NZ_LGTE01000003.1"/>
</dbReference>
<evidence type="ECO:0008006" key="3">
    <source>
        <dbReference type="Google" id="ProtNLM"/>
    </source>
</evidence>
<dbReference type="Proteomes" id="UP000037175">
    <property type="component" value="Unassembled WGS sequence"/>
</dbReference>
<name>A0A0L6W661_9FIRM</name>
<accession>A0A0L6W661</accession>
<dbReference type="EMBL" id="LGTE01000003">
    <property type="protein sequence ID" value="KNZ70594.1"/>
    <property type="molecule type" value="Genomic_DNA"/>
</dbReference>
<dbReference type="SUPFAM" id="SSF140500">
    <property type="entry name" value="BAS1536-like"/>
    <property type="match status" value="1"/>
</dbReference>
<evidence type="ECO:0000313" key="1">
    <source>
        <dbReference type="EMBL" id="KNZ70594.1"/>
    </source>
</evidence>
<evidence type="ECO:0000313" key="2">
    <source>
        <dbReference type="Proteomes" id="UP000037175"/>
    </source>
</evidence>
<reference evidence="2" key="1">
    <citation type="submission" date="2015-07" db="EMBL/GenBank/DDBJ databases">
        <title>Complete Genome of Thermincola ferriacetica strain Z-0001T.</title>
        <authorList>
            <person name="Lusk B."/>
            <person name="Badalamenti J.P."/>
            <person name="Parameswaran P."/>
            <person name="Bond D.R."/>
            <person name="Torres C.I."/>
        </authorList>
    </citation>
    <scope>NUCLEOTIDE SEQUENCE [LARGE SCALE GENOMIC DNA]</scope>
    <source>
        <strain evidence="2">Z-0001</strain>
    </source>
</reference>
<comment type="caution">
    <text evidence="1">The sequence shown here is derived from an EMBL/GenBank/DDBJ whole genome shotgun (WGS) entry which is preliminary data.</text>
</comment>
<dbReference type="Pfam" id="PF09388">
    <property type="entry name" value="SpoOE-like"/>
    <property type="match status" value="1"/>
</dbReference>
<dbReference type="InterPro" id="IPR018540">
    <property type="entry name" value="Spo0E-like"/>
</dbReference>
<protein>
    <recommendedName>
        <fullName evidence="3">Sporulation stage 0, Spo0E-like regulatory phosphatase</fullName>
    </recommendedName>
</protein>
<dbReference type="InterPro" id="IPR036638">
    <property type="entry name" value="HLH_DNA-bd_sf"/>
</dbReference>
<keyword evidence="2" id="KW-1185">Reference proteome</keyword>
<organism evidence="1 2">
    <name type="scientific">Thermincola ferriacetica</name>
    <dbReference type="NCBI Taxonomy" id="281456"/>
    <lineage>
        <taxon>Bacteria</taxon>
        <taxon>Bacillati</taxon>
        <taxon>Bacillota</taxon>
        <taxon>Clostridia</taxon>
        <taxon>Eubacteriales</taxon>
        <taxon>Thermincolaceae</taxon>
        <taxon>Thermincola</taxon>
    </lineage>
</organism>
<gene>
    <name evidence="1" type="ORF">Tfer_0778</name>
</gene>
<dbReference type="InterPro" id="IPR037208">
    <property type="entry name" value="Spo0E-like_sf"/>
</dbReference>
<dbReference type="AlphaFoldDB" id="A0A0L6W661"/>
<dbReference type="Gene3D" id="4.10.280.10">
    <property type="entry name" value="Helix-loop-helix DNA-binding domain"/>
    <property type="match status" value="1"/>
</dbReference>